<keyword evidence="4" id="KW-1185">Reference proteome</keyword>
<gene>
    <name evidence="3" type="ORF">GTP45_11880</name>
</gene>
<evidence type="ECO:0000313" key="3">
    <source>
        <dbReference type="EMBL" id="MYM67526.1"/>
    </source>
</evidence>
<protein>
    <submittedName>
        <fullName evidence="3">DUF4124 domain-containing protein</fullName>
    </submittedName>
</protein>
<dbReference type="Proteomes" id="UP000450012">
    <property type="component" value="Unassembled WGS sequence"/>
</dbReference>
<evidence type="ECO:0000256" key="1">
    <source>
        <dbReference type="SAM" id="MobiDB-lite"/>
    </source>
</evidence>
<sequence>MNILIVAALVGAVYKCTVDGKVSYSDAPCPAGAQASTLEAPAAPSADPAAGATLRKQQKQADTLEKARLKREEREEREAASAAKAAAVQRKKCDQLQLKKRWADEDARRATGQATEAARLRAHRAGEAMALECPR</sequence>
<dbReference type="Pfam" id="PF13511">
    <property type="entry name" value="DUF4124"/>
    <property type="match status" value="1"/>
</dbReference>
<comment type="caution">
    <text evidence="3">The sequence shown here is derived from an EMBL/GenBank/DDBJ whole genome shotgun (WGS) entry which is preliminary data.</text>
</comment>
<proteinExistence type="predicted"/>
<dbReference type="RefSeq" id="WP_161014053.1">
    <property type="nucleotide sequence ID" value="NZ_WWCK01000003.1"/>
</dbReference>
<dbReference type="InterPro" id="IPR025392">
    <property type="entry name" value="DUF4124"/>
</dbReference>
<organism evidence="3 4">
    <name type="scientific">Duganella rivi</name>
    <dbReference type="NCBI Taxonomy" id="2666083"/>
    <lineage>
        <taxon>Bacteria</taxon>
        <taxon>Pseudomonadati</taxon>
        <taxon>Pseudomonadota</taxon>
        <taxon>Betaproteobacteria</taxon>
        <taxon>Burkholderiales</taxon>
        <taxon>Oxalobacteraceae</taxon>
        <taxon>Telluria group</taxon>
        <taxon>Duganella</taxon>
    </lineage>
</organism>
<accession>A0A7X4GQ31</accession>
<evidence type="ECO:0000259" key="2">
    <source>
        <dbReference type="Pfam" id="PF13511"/>
    </source>
</evidence>
<feature type="domain" description="DUF4124" evidence="2">
    <location>
        <begin position="5"/>
        <end position="50"/>
    </location>
</feature>
<feature type="region of interest" description="Disordered" evidence="1">
    <location>
        <begin position="29"/>
        <end position="90"/>
    </location>
</feature>
<feature type="compositionally biased region" description="Basic and acidic residues" evidence="1">
    <location>
        <begin position="62"/>
        <end position="79"/>
    </location>
</feature>
<evidence type="ECO:0000313" key="4">
    <source>
        <dbReference type="Proteomes" id="UP000450012"/>
    </source>
</evidence>
<dbReference type="AlphaFoldDB" id="A0A7X4GQ31"/>
<dbReference type="EMBL" id="WWCK01000003">
    <property type="protein sequence ID" value="MYM67526.1"/>
    <property type="molecule type" value="Genomic_DNA"/>
</dbReference>
<name>A0A7X4GQ31_9BURK</name>
<reference evidence="3 4" key="1">
    <citation type="submission" date="2019-12" db="EMBL/GenBank/DDBJ databases">
        <title>Novel species isolated from a subtropical stream in China.</title>
        <authorList>
            <person name="Lu H."/>
        </authorList>
    </citation>
    <scope>NUCLEOTIDE SEQUENCE [LARGE SCALE GENOMIC DNA]</scope>
    <source>
        <strain evidence="3 4">FT55W</strain>
    </source>
</reference>
<feature type="compositionally biased region" description="Low complexity" evidence="1">
    <location>
        <begin position="40"/>
        <end position="52"/>
    </location>
</feature>